<keyword evidence="7" id="KW-0998">Cell outer membrane</keyword>
<evidence type="ECO:0000256" key="6">
    <source>
        <dbReference type="ARBA" id="ARBA00023136"/>
    </source>
</evidence>
<keyword evidence="8" id="KW-0732">Signal</keyword>
<keyword evidence="6" id="KW-0472">Membrane</keyword>
<name>A0AAU7F6S5_9NEIS</name>
<keyword evidence="3" id="KW-0813">Transport</keyword>
<evidence type="ECO:0000313" key="9">
    <source>
        <dbReference type="EMBL" id="XBL99550.1"/>
    </source>
</evidence>
<dbReference type="PANTHER" id="PTHR30026:SF22">
    <property type="entry name" value="OUTER MEMBRANE EFFLUX PROTEIN"/>
    <property type="match status" value="1"/>
</dbReference>
<keyword evidence="4" id="KW-1134">Transmembrane beta strand</keyword>
<feature type="signal peptide" evidence="8">
    <location>
        <begin position="1"/>
        <end position="20"/>
    </location>
</feature>
<keyword evidence="5" id="KW-0812">Transmembrane</keyword>
<dbReference type="Gene3D" id="1.20.1600.10">
    <property type="entry name" value="Outer membrane efflux proteins (OEP)"/>
    <property type="match status" value="1"/>
</dbReference>
<dbReference type="NCBIfam" id="TIGR01844">
    <property type="entry name" value="type_I_sec_TolC"/>
    <property type="match status" value="1"/>
</dbReference>
<feature type="chain" id="PRO_5043605044" evidence="8">
    <location>
        <begin position="21"/>
        <end position="435"/>
    </location>
</feature>
<protein>
    <submittedName>
        <fullName evidence="9">TolC family outer membrane protein</fullName>
    </submittedName>
</protein>
<dbReference type="GO" id="GO:0009279">
    <property type="term" value="C:cell outer membrane"/>
    <property type="evidence" value="ECO:0007669"/>
    <property type="project" value="UniProtKB-SubCell"/>
</dbReference>
<dbReference type="GO" id="GO:1990281">
    <property type="term" value="C:efflux pump complex"/>
    <property type="evidence" value="ECO:0007669"/>
    <property type="project" value="TreeGrafter"/>
</dbReference>
<dbReference type="InterPro" id="IPR003423">
    <property type="entry name" value="OMP_efflux"/>
</dbReference>
<reference evidence="9" key="1">
    <citation type="submission" date="2024-05" db="EMBL/GenBank/DDBJ databases">
        <authorList>
            <person name="Yang L."/>
            <person name="Pan L."/>
        </authorList>
    </citation>
    <scope>NUCLEOTIDE SEQUENCE</scope>
    <source>
        <strain evidence="9">FCG-7</strain>
    </source>
</reference>
<proteinExistence type="inferred from homology"/>
<evidence type="ECO:0000256" key="2">
    <source>
        <dbReference type="ARBA" id="ARBA00007613"/>
    </source>
</evidence>
<organism evidence="9">
    <name type="scientific">Chitinibacter mangrovi</name>
    <dbReference type="NCBI Taxonomy" id="3153927"/>
    <lineage>
        <taxon>Bacteria</taxon>
        <taxon>Pseudomonadati</taxon>
        <taxon>Pseudomonadota</taxon>
        <taxon>Betaproteobacteria</taxon>
        <taxon>Neisseriales</taxon>
        <taxon>Chitinibacteraceae</taxon>
        <taxon>Chitinibacter</taxon>
    </lineage>
</organism>
<gene>
    <name evidence="9" type="ORF">ABHF33_10745</name>
</gene>
<dbReference type="KEGG" id="cmav:ABHF33_10745"/>
<evidence type="ECO:0000256" key="8">
    <source>
        <dbReference type="SAM" id="SignalP"/>
    </source>
</evidence>
<evidence type="ECO:0000256" key="4">
    <source>
        <dbReference type="ARBA" id="ARBA00022452"/>
    </source>
</evidence>
<dbReference type="GO" id="GO:0015562">
    <property type="term" value="F:efflux transmembrane transporter activity"/>
    <property type="evidence" value="ECO:0007669"/>
    <property type="project" value="InterPro"/>
</dbReference>
<evidence type="ECO:0000256" key="7">
    <source>
        <dbReference type="ARBA" id="ARBA00023237"/>
    </source>
</evidence>
<accession>A0AAU7F6S5</accession>
<dbReference type="SUPFAM" id="SSF56954">
    <property type="entry name" value="Outer membrane efflux proteins (OEP)"/>
    <property type="match status" value="1"/>
</dbReference>
<dbReference type="AlphaFoldDB" id="A0AAU7F6S5"/>
<evidence type="ECO:0000256" key="5">
    <source>
        <dbReference type="ARBA" id="ARBA00022692"/>
    </source>
</evidence>
<dbReference type="PANTHER" id="PTHR30026">
    <property type="entry name" value="OUTER MEMBRANE PROTEIN TOLC"/>
    <property type="match status" value="1"/>
</dbReference>
<comment type="subcellular location">
    <subcellularLocation>
        <location evidence="1">Cell outer membrane</location>
    </subcellularLocation>
</comment>
<evidence type="ECO:0000256" key="1">
    <source>
        <dbReference type="ARBA" id="ARBA00004442"/>
    </source>
</evidence>
<sequence length="435" mass="47986">MRKCICTMAVLAVFAPQAWSAPLPQVVEKLLQTSPDIQTDVGQRRASNAAVDKAKSGYYPKVELSAGIGREHTNNFSTRAAFGGGVNYTRKEAQALLTQMLFDGMGTKNEVNRQKARQLGAAHRLANTSEDVALKTTEAYLDVLRQQELLTLTKANLDAHLSTADQVKMRTAGGFGRKSDDEQIDARVALAKANVSAAQSSLNEAQIAYMRLVGEQPADLLRPAVPEGLPVTMDEAANWAVANNRLLQAARADVAGAQAQYGLAESQMYPRVDLEAGAVYTDSLDGLRVEETERYYGMVKVRYFFKSGADKAYVAETKELVYSAEEIVRRVERQVRQNASLSWNAMMIAAERVPVLTSYANSSKSARDEYSKQFSLGQRSLLDLLDSENEYFTAQRDLVGGQYDELRARFRLLADGNQLLTTFNLKPLDETVVTE</sequence>
<evidence type="ECO:0000256" key="3">
    <source>
        <dbReference type="ARBA" id="ARBA00022448"/>
    </source>
</evidence>
<dbReference type="RefSeq" id="WP_348943967.1">
    <property type="nucleotide sequence ID" value="NZ_CP157355.1"/>
</dbReference>
<dbReference type="GO" id="GO:0015288">
    <property type="term" value="F:porin activity"/>
    <property type="evidence" value="ECO:0007669"/>
    <property type="project" value="TreeGrafter"/>
</dbReference>
<dbReference type="InterPro" id="IPR010130">
    <property type="entry name" value="T1SS_OMP_TolC"/>
</dbReference>
<dbReference type="EMBL" id="CP157355">
    <property type="protein sequence ID" value="XBL99550.1"/>
    <property type="molecule type" value="Genomic_DNA"/>
</dbReference>
<dbReference type="InterPro" id="IPR051906">
    <property type="entry name" value="TolC-like"/>
</dbReference>
<dbReference type="Pfam" id="PF02321">
    <property type="entry name" value="OEP"/>
    <property type="match status" value="2"/>
</dbReference>
<comment type="similarity">
    <text evidence="2">Belongs to the outer membrane factor (OMF) (TC 1.B.17) family.</text>
</comment>